<dbReference type="PATRIC" id="fig|1125725.3.peg.918"/>
<evidence type="ECO:0000256" key="1">
    <source>
        <dbReference type="PROSITE-ProRule" id="PRU00339"/>
    </source>
</evidence>
<keyword evidence="1" id="KW-0802">TPR repeat</keyword>
<dbReference type="OrthoDB" id="358925at2"/>
<feature type="chain" id="PRO_5004611066" evidence="3">
    <location>
        <begin position="24"/>
        <end position="285"/>
    </location>
</feature>
<comment type="caution">
    <text evidence="4">The sequence shown here is derived from an EMBL/GenBank/DDBJ whole genome shotgun (WGS) entry which is preliminary data.</text>
</comment>
<name>U1FNJ7_TRESO</name>
<dbReference type="Gene3D" id="1.25.40.10">
    <property type="entry name" value="Tetratricopeptide repeat domain"/>
    <property type="match status" value="2"/>
</dbReference>
<dbReference type="PROSITE" id="PS50005">
    <property type="entry name" value="TPR"/>
    <property type="match status" value="1"/>
</dbReference>
<protein>
    <submittedName>
        <fullName evidence="4">Tetratricopeptide repeat protein</fullName>
    </submittedName>
</protein>
<dbReference type="STRING" id="1125725.HMPREF1325_1634"/>
<gene>
    <name evidence="4" type="ORF">HMPREF1325_1634</name>
</gene>
<feature type="compositionally biased region" description="Low complexity" evidence="2">
    <location>
        <begin position="78"/>
        <end position="97"/>
    </location>
</feature>
<dbReference type="InterPro" id="IPR019734">
    <property type="entry name" value="TPR_rpt"/>
</dbReference>
<feature type="region of interest" description="Disordered" evidence="2">
    <location>
        <begin position="28"/>
        <end position="100"/>
    </location>
</feature>
<reference evidence="4 5" key="1">
    <citation type="submission" date="2013-08" db="EMBL/GenBank/DDBJ databases">
        <authorList>
            <person name="Durkin A.S."/>
            <person name="Haft D.R."/>
            <person name="McCorrison J."/>
            <person name="Torralba M."/>
            <person name="Gillis M."/>
            <person name="Haft D.H."/>
            <person name="Methe B."/>
            <person name="Sutton G."/>
            <person name="Nelson K.E."/>
        </authorList>
    </citation>
    <scope>NUCLEOTIDE SEQUENCE [LARGE SCALE GENOMIC DNA]</scope>
    <source>
        <strain evidence="4 5">VPI DR56BR1116</strain>
    </source>
</reference>
<evidence type="ECO:0000313" key="4">
    <source>
        <dbReference type="EMBL" id="ERF61056.1"/>
    </source>
</evidence>
<dbReference type="Proteomes" id="UP000016412">
    <property type="component" value="Unassembled WGS sequence"/>
</dbReference>
<dbReference type="eggNOG" id="COG0457">
    <property type="taxonomic scope" value="Bacteria"/>
</dbReference>
<sequence length="285" mass="31331">MQRFLRRSIIWTLAIAFAFPLFSQISDGAEPSPSPQTAPAPQSPGLQAVPGDALVPAPQAQNEVPAPQSPQTPSVQAAPSQTPSVQPVPPAQAQRRQSAQKRDALVLYQNGDYAAAIQICETEIARNPSRIESYVVLCWSLVRNRQYAEAEQRAADGLAVSPYDLRLIEILGEAKYYLGKNNGALEQFQRYVANAPESGSRVGAAYYFMGEIYIRQARYQHADISLSAAVKKEPLLDRWWTRLGYAREMAGNYYEAAEAYDEALLLNAASSDAQNGKARIASRLQ</sequence>
<dbReference type="InterPro" id="IPR011990">
    <property type="entry name" value="TPR-like_helical_dom_sf"/>
</dbReference>
<dbReference type="RefSeq" id="WP_021329898.1">
    <property type="nucleotide sequence ID" value="NZ_AUZJ01000017.1"/>
</dbReference>
<keyword evidence="3" id="KW-0732">Signal</keyword>
<dbReference type="AlphaFoldDB" id="U1FNJ7"/>
<dbReference type="SMART" id="SM00028">
    <property type="entry name" value="TPR"/>
    <property type="match status" value="4"/>
</dbReference>
<feature type="compositionally biased region" description="Pro residues" evidence="2">
    <location>
        <begin position="32"/>
        <end position="42"/>
    </location>
</feature>
<evidence type="ECO:0000313" key="5">
    <source>
        <dbReference type="Proteomes" id="UP000016412"/>
    </source>
</evidence>
<evidence type="ECO:0000256" key="2">
    <source>
        <dbReference type="SAM" id="MobiDB-lite"/>
    </source>
</evidence>
<dbReference type="SUPFAM" id="SSF48452">
    <property type="entry name" value="TPR-like"/>
    <property type="match status" value="1"/>
</dbReference>
<organism evidence="4 5">
    <name type="scientific">Treponema socranskii subsp. socranskii VPI DR56BR1116 = ATCC 35536</name>
    <dbReference type="NCBI Taxonomy" id="1125725"/>
    <lineage>
        <taxon>Bacteria</taxon>
        <taxon>Pseudomonadati</taxon>
        <taxon>Spirochaetota</taxon>
        <taxon>Spirochaetia</taxon>
        <taxon>Spirochaetales</taxon>
        <taxon>Treponemataceae</taxon>
        <taxon>Treponema</taxon>
    </lineage>
</organism>
<proteinExistence type="predicted"/>
<dbReference type="EMBL" id="AUZJ01000017">
    <property type="protein sequence ID" value="ERF61056.1"/>
    <property type="molecule type" value="Genomic_DNA"/>
</dbReference>
<feature type="signal peptide" evidence="3">
    <location>
        <begin position="1"/>
        <end position="23"/>
    </location>
</feature>
<evidence type="ECO:0000256" key="3">
    <source>
        <dbReference type="SAM" id="SignalP"/>
    </source>
</evidence>
<accession>U1FNJ7</accession>
<feature type="repeat" description="TPR" evidence="1">
    <location>
        <begin position="237"/>
        <end position="270"/>
    </location>
</feature>